<evidence type="ECO:0000313" key="11">
    <source>
        <dbReference type="EMBL" id="SUI52390.1"/>
    </source>
</evidence>
<evidence type="ECO:0000256" key="1">
    <source>
        <dbReference type="ARBA" id="ARBA00004170"/>
    </source>
</evidence>
<evidence type="ECO:0000256" key="6">
    <source>
        <dbReference type="ARBA" id="ARBA00026121"/>
    </source>
</evidence>
<dbReference type="InterPro" id="IPR000873">
    <property type="entry name" value="AMP-dep_synth/lig_dom"/>
</dbReference>
<comment type="pathway">
    <text evidence="2">Lipid metabolism; fatty acid beta-oxidation.</text>
</comment>
<dbReference type="InterPro" id="IPR050237">
    <property type="entry name" value="ATP-dep_AMP-bd_enzyme"/>
</dbReference>
<evidence type="ECO:0000259" key="10">
    <source>
        <dbReference type="Pfam" id="PF13193"/>
    </source>
</evidence>
<dbReference type="Gene3D" id="3.30.300.30">
    <property type="match status" value="1"/>
</dbReference>
<feature type="domain" description="AMP-binding enzyme C-terminal" evidence="10">
    <location>
        <begin position="453"/>
        <end position="530"/>
    </location>
</feature>
<keyword evidence="4 11" id="KW-0436">Ligase</keyword>
<gene>
    <name evidence="11" type="primary">fadD_1</name>
    <name evidence="11" type="ORF">NCTC10738_00706</name>
</gene>
<dbReference type="CDD" id="cd05936">
    <property type="entry name" value="FC-FACS_FadD_like"/>
    <property type="match status" value="1"/>
</dbReference>
<comment type="subcellular location">
    <subcellularLocation>
        <location evidence="1">Membrane</location>
        <topology evidence="1">Peripheral membrane protein</topology>
    </subcellularLocation>
</comment>
<keyword evidence="5" id="KW-0472">Membrane</keyword>
<dbReference type="EMBL" id="UGYO01000001">
    <property type="protein sequence ID" value="SUI52390.1"/>
    <property type="molecule type" value="Genomic_DNA"/>
</dbReference>
<evidence type="ECO:0000256" key="2">
    <source>
        <dbReference type="ARBA" id="ARBA00005005"/>
    </source>
</evidence>
<dbReference type="PANTHER" id="PTHR43767:SF8">
    <property type="entry name" value="LONG-CHAIN-FATTY-ACID--COA LIGASE"/>
    <property type="match status" value="1"/>
</dbReference>
<keyword evidence="12" id="KW-1185">Reference proteome</keyword>
<evidence type="ECO:0000256" key="8">
    <source>
        <dbReference type="ARBA" id="ARBA00042773"/>
    </source>
</evidence>
<dbReference type="InterPro" id="IPR020845">
    <property type="entry name" value="AMP-binding_CS"/>
</dbReference>
<feature type="domain" description="AMP-dependent synthetase/ligase" evidence="9">
    <location>
        <begin position="31"/>
        <end position="402"/>
    </location>
</feature>
<evidence type="ECO:0000256" key="4">
    <source>
        <dbReference type="ARBA" id="ARBA00022598"/>
    </source>
</evidence>
<evidence type="ECO:0000259" key="9">
    <source>
        <dbReference type="Pfam" id="PF00501"/>
    </source>
</evidence>
<evidence type="ECO:0000256" key="3">
    <source>
        <dbReference type="ARBA" id="ARBA00006432"/>
    </source>
</evidence>
<dbReference type="InterPro" id="IPR025110">
    <property type="entry name" value="AMP-bd_C"/>
</dbReference>
<evidence type="ECO:0000313" key="12">
    <source>
        <dbReference type="Proteomes" id="UP000254069"/>
    </source>
</evidence>
<reference evidence="11 12" key="1">
    <citation type="submission" date="2018-06" db="EMBL/GenBank/DDBJ databases">
        <authorList>
            <consortium name="Pathogen Informatics"/>
            <person name="Doyle S."/>
        </authorList>
    </citation>
    <scope>NUCLEOTIDE SEQUENCE [LARGE SCALE GENOMIC DNA]</scope>
    <source>
        <strain evidence="11 12">NCTC10738</strain>
    </source>
</reference>
<dbReference type="PANTHER" id="PTHR43767">
    <property type="entry name" value="LONG-CHAIN-FATTY-ACID--COA LIGASE"/>
    <property type="match status" value="1"/>
</dbReference>
<protein>
    <recommendedName>
        <fullName evidence="7">Long-chain-fatty-acid--CoA ligase</fullName>
        <ecNumber evidence="6">6.2.1.3</ecNumber>
    </recommendedName>
    <alternativeName>
        <fullName evidence="8">Long-chain acyl-CoA synthetase</fullName>
    </alternativeName>
</protein>
<dbReference type="AlphaFoldDB" id="A0A379YYT7"/>
<dbReference type="PROSITE" id="PS00455">
    <property type="entry name" value="AMP_BINDING"/>
    <property type="match status" value="1"/>
</dbReference>
<dbReference type="RefSeq" id="WP_101058222.1">
    <property type="nucleotide sequence ID" value="NZ_JADZHC010000031.1"/>
</dbReference>
<dbReference type="Gene3D" id="2.30.38.10">
    <property type="entry name" value="Luciferase, Domain 3"/>
    <property type="match status" value="1"/>
</dbReference>
<accession>A0A379YYT7</accession>
<comment type="similarity">
    <text evidence="3">Belongs to the ATP-dependent AMP-binding enzyme family.</text>
</comment>
<dbReference type="GO" id="GO:0004467">
    <property type="term" value="F:long-chain fatty acid-CoA ligase activity"/>
    <property type="evidence" value="ECO:0007669"/>
    <property type="project" value="UniProtKB-EC"/>
</dbReference>
<sequence length="538" mass="58809">MTRVIQNQVYDSQTQLDFSRYDSLADMIVSSCERYGDKSAFACLGKAISFRKLERDSRAFAAFLQHNTQLQVGDRIAIQLPNISQFVIAAYGAIRAGLVLVNTNPLYTERELIHQFKDSGAKALVVLSDLLPILAKVVASTPIETVISTHPLDLIEPQIQPRTGLKNIEFTKVLELGRQLEFSEVKLTLDDLVALQYTGGTTGLSKGAMLSHRNLIANALQCESRIGANLVQGEEIFVAPLPIYHIYAFLVNLVLYFERGALTVLIPNPRDIASLIKTLAKYPFTGFAGLNTLFVGLCHQQAFRELDFSHLKITISGGTALTEAAAKLWQQTTGCTISEGYGLSETSPVISLNAPGLERLGSIGKPVIETQVQILDGNDQPLPPGQAGELAVRGPQVMSGYWQKPDETAAVMTEDGFFKTGDIAIESEDGYHSIVDRKKDLIIVSGFNVYPNEVENVLARCELVLECAVIGVEDERSGEAVKAVIVLKPEVDAAKAQAAIEAHCRAELAAYKVPKVIEFVAQLPKSTVGKILRRELRK</sequence>
<organism evidence="11 12">
    <name type="scientific">Shewanella algae</name>
    <dbReference type="NCBI Taxonomy" id="38313"/>
    <lineage>
        <taxon>Bacteria</taxon>
        <taxon>Pseudomonadati</taxon>
        <taxon>Pseudomonadota</taxon>
        <taxon>Gammaproteobacteria</taxon>
        <taxon>Alteromonadales</taxon>
        <taxon>Shewanellaceae</taxon>
        <taxon>Shewanella</taxon>
    </lineage>
</organism>
<dbReference type="EC" id="6.2.1.3" evidence="6"/>
<evidence type="ECO:0000256" key="5">
    <source>
        <dbReference type="ARBA" id="ARBA00023136"/>
    </source>
</evidence>
<dbReference type="Pfam" id="PF13193">
    <property type="entry name" value="AMP-binding_C"/>
    <property type="match status" value="1"/>
</dbReference>
<dbReference type="SUPFAM" id="SSF56801">
    <property type="entry name" value="Acetyl-CoA synthetase-like"/>
    <property type="match status" value="1"/>
</dbReference>
<dbReference type="Proteomes" id="UP000254069">
    <property type="component" value="Unassembled WGS sequence"/>
</dbReference>
<dbReference type="FunFam" id="3.40.50.12780:FF:000003">
    <property type="entry name" value="Long-chain-fatty-acid--CoA ligase FadD"/>
    <property type="match status" value="1"/>
</dbReference>
<evidence type="ECO:0000256" key="7">
    <source>
        <dbReference type="ARBA" id="ARBA00039545"/>
    </source>
</evidence>
<proteinExistence type="inferred from homology"/>
<dbReference type="Gene3D" id="3.40.50.980">
    <property type="match status" value="2"/>
</dbReference>
<dbReference type="InterPro" id="IPR045851">
    <property type="entry name" value="AMP-bd_C_sf"/>
</dbReference>
<dbReference type="GO" id="GO:0016020">
    <property type="term" value="C:membrane"/>
    <property type="evidence" value="ECO:0007669"/>
    <property type="project" value="UniProtKB-SubCell"/>
</dbReference>
<name>A0A379YYT7_9GAMM</name>
<dbReference type="Pfam" id="PF00501">
    <property type="entry name" value="AMP-binding"/>
    <property type="match status" value="1"/>
</dbReference>